<dbReference type="Gramene" id="PHT76835">
    <property type="protein sequence ID" value="PHT76835"/>
    <property type="gene ID" value="T459_20357"/>
</dbReference>
<dbReference type="GO" id="GO:0005524">
    <property type="term" value="F:ATP binding"/>
    <property type="evidence" value="ECO:0007669"/>
    <property type="project" value="UniProtKB-KW"/>
</dbReference>
<dbReference type="PANTHER" id="PTHR47976">
    <property type="entry name" value="G-TYPE LECTIN S-RECEPTOR-LIKE SERINE/THREONINE-PROTEIN KINASE SD2-5"/>
    <property type="match status" value="1"/>
</dbReference>
<evidence type="ECO:0000256" key="13">
    <source>
        <dbReference type="ARBA" id="ARBA00023136"/>
    </source>
</evidence>
<reference evidence="20 21" key="1">
    <citation type="journal article" date="2014" name="Nat. Genet.">
        <title>Genome sequence of the hot pepper provides insights into the evolution of pungency in Capsicum species.</title>
        <authorList>
            <person name="Kim S."/>
            <person name="Park M."/>
            <person name="Yeom S.I."/>
            <person name="Kim Y.M."/>
            <person name="Lee J.M."/>
            <person name="Lee H.A."/>
            <person name="Seo E."/>
            <person name="Choi J."/>
            <person name="Cheong K."/>
            <person name="Kim K.T."/>
            <person name="Jung K."/>
            <person name="Lee G.W."/>
            <person name="Oh S.K."/>
            <person name="Bae C."/>
            <person name="Kim S.B."/>
            <person name="Lee H.Y."/>
            <person name="Kim S.Y."/>
            <person name="Kim M.S."/>
            <person name="Kang B.C."/>
            <person name="Jo Y.D."/>
            <person name="Yang H.B."/>
            <person name="Jeong H.J."/>
            <person name="Kang W.H."/>
            <person name="Kwon J.K."/>
            <person name="Shin C."/>
            <person name="Lim J.Y."/>
            <person name="Park J.H."/>
            <person name="Huh J.H."/>
            <person name="Kim J.S."/>
            <person name="Kim B.D."/>
            <person name="Cohen O."/>
            <person name="Paran I."/>
            <person name="Suh M.C."/>
            <person name="Lee S.B."/>
            <person name="Kim Y.K."/>
            <person name="Shin Y."/>
            <person name="Noh S.J."/>
            <person name="Park J."/>
            <person name="Seo Y.S."/>
            <person name="Kwon S.Y."/>
            <person name="Kim H.A."/>
            <person name="Park J.M."/>
            <person name="Kim H.J."/>
            <person name="Choi S.B."/>
            <person name="Bosland P.W."/>
            <person name="Reeves G."/>
            <person name="Jo S.H."/>
            <person name="Lee B.W."/>
            <person name="Cho H.T."/>
            <person name="Choi H.S."/>
            <person name="Lee M.S."/>
            <person name="Yu Y."/>
            <person name="Do Choi Y."/>
            <person name="Park B.S."/>
            <person name="van Deynze A."/>
            <person name="Ashrafi H."/>
            <person name="Hill T."/>
            <person name="Kim W.T."/>
            <person name="Pai H.S."/>
            <person name="Ahn H.K."/>
            <person name="Yeam I."/>
            <person name="Giovannoni J.J."/>
            <person name="Rose J.K."/>
            <person name="Sorensen I."/>
            <person name="Lee S.J."/>
            <person name="Kim R.W."/>
            <person name="Choi I.Y."/>
            <person name="Choi B.S."/>
            <person name="Lim J.S."/>
            <person name="Lee Y.H."/>
            <person name="Choi D."/>
        </authorList>
    </citation>
    <scope>NUCLEOTIDE SEQUENCE [LARGE SCALE GENOMIC DNA]</scope>
    <source>
        <strain evidence="21">cv. CM334</strain>
    </source>
</reference>
<dbReference type="SMART" id="SM00220">
    <property type="entry name" value="S_TKc"/>
    <property type="match status" value="1"/>
</dbReference>
<evidence type="ECO:0000256" key="9">
    <source>
        <dbReference type="ARBA" id="ARBA00022741"/>
    </source>
</evidence>
<comment type="caution">
    <text evidence="20">The sequence shown here is derived from an EMBL/GenBank/DDBJ whole genome shotgun (WGS) entry which is preliminary data.</text>
</comment>
<keyword evidence="12" id="KW-1133">Transmembrane helix</keyword>
<evidence type="ECO:0000256" key="1">
    <source>
        <dbReference type="ARBA" id="ARBA00004479"/>
    </source>
</evidence>
<dbReference type="GO" id="GO:0030246">
    <property type="term" value="F:carbohydrate binding"/>
    <property type="evidence" value="ECO:0007669"/>
    <property type="project" value="UniProtKB-KW"/>
</dbReference>
<evidence type="ECO:0000256" key="7">
    <source>
        <dbReference type="ARBA" id="ARBA00022729"/>
    </source>
</evidence>
<dbReference type="PANTHER" id="PTHR47976:SF30">
    <property type="entry name" value="RECEPTOR-LIKE SERINE_THREONINE-PROTEIN KINASE"/>
    <property type="match status" value="1"/>
</dbReference>
<name>A0A2G2Z4Q6_CAPAN</name>
<evidence type="ECO:0000256" key="14">
    <source>
        <dbReference type="ARBA" id="ARBA00023157"/>
    </source>
</evidence>
<accession>A0A2G2Z4Q6</accession>
<keyword evidence="8" id="KW-0430">Lectin</keyword>
<feature type="domain" description="Protein kinase" evidence="19">
    <location>
        <begin position="1"/>
        <end position="259"/>
    </location>
</feature>
<dbReference type="Proteomes" id="UP000222542">
    <property type="component" value="Unassembled WGS sequence"/>
</dbReference>
<keyword evidence="9" id="KW-0547">Nucleotide-binding</keyword>
<dbReference type="GO" id="GO:0016020">
    <property type="term" value="C:membrane"/>
    <property type="evidence" value="ECO:0007669"/>
    <property type="project" value="UniProtKB-SubCell"/>
</dbReference>
<keyword evidence="6" id="KW-0812">Transmembrane</keyword>
<dbReference type="InterPro" id="IPR008271">
    <property type="entry name" value="Ser/Thr_kinase_AS"/>
</dbReference>
<evidence type="ECO:0000256" key="15">
    <source>
        <dbReference type="ARBA" id="ARBA00023170"/>
    </source>
</evidence>
<comment type="catalytic activity">
    <reaction evidence="17">
        <text>L-threonyl-[protein] + ATP = O-phospho-L-threonyl-[protein] + ADP + H(+)</text>
        <dbReference type="Rhea" id="RHEA:46608"/>
        <dbReference type="Rhea" id="RHEA-COMP:11060"/>
        <dbReference type="Rhea" id="RHEA-COMP:11605"/>
        <dbReference type="ChEBI" id="CHEBI:15378"/>
        <dbReference type="ChEBI" id="CHEBI:30013"/>
        <dbReference type="ChEBI" id="CHEBI:30616"/>
        <dbReference type="ChEBI" id="CHEBI:61977"/>
        <dbReference type="ChEBI" id="CHEBI:456216"/>
        <dbReference type="EC" id="2.7.11.1"/>
    </reaction>
</comment>
<comment type="subcellular location">
    <subcellularLocation>
        <location evidence="1">Membrane</location>
        <topology evidence="1">Single-pass type I membrane protein</topology>
    </subcellularLocation>
</comment>
<dbReference type="AlphaFoldDB" id="A0A2G2Z4Q6"/>
<proteinExistence type="predicted"/>
<keyword evidence="5" id="KW-0808">Transferase</keyword>
<dbReference type="EMBL" id="AYRZ02000007">
    <property type="protein sequence ID" value="PHT76835.1"/>
    <property type="molecule type" value="Genomic_DNA"/>
</dbReference>
<evidence type="ECO:0000256" key="6">
    <source>
        <dbReference type="ARBA" id="ARBA00022692"/>
    </source>
</evidence>
<dbReference type="PROSITE" id="PS00108">
    <property type="entry name" value="PROTEIN_KINASE_ST"/>
    <property type="match status" value="1"/>
</dbReference>
<organism evidence="20 21">
    <name type="scientific">Capsicum annuum</name>
    <name type="common">Capsicum pepper</name>
    <dbReference type="NCBI Taxonomy" id="4072"/>
    <lineage>
        <taxon>Eukaryota</taxon>
        <taxon>Viridiplantae</taxon>
        <taxon>Streptophyta</taxon>
        <taxon>Embryophyta</taxon>
        <taxon>Tracheophyta</taxon>
        <taxon>Spermatophyta</taxon>
        <taxon>Magnoliopsida</taxon>
        <taxon>eudicotyledons</taxon>
        <taxon>Gunneridae</taxon>
        <taxon>Pentapetalae</taxon>
        <taxon>asterids</taxon>
        <taxon>lamiids</taxon>
        <taxon>Solanales</taxon>
        <taxon>Solanaceae</taxon>
        <taxon>Solanoideae</taxon>
        <taxon>Capsiceae</taxon>
        <taxon>Capsicum</taxon>
    </lineage>
</organism>
<dbReference type="InterPro" id="IPR051343">
    <property type="entry name" value="G-type_lectin_kinases/EP1-like"/>
</dbReference>
<reference evidence="20 21" key="2">
    <citation type="journal article" date="2017" name="Genome Biol.">
        <title>New reference genome sequences of hot pepper reveal the massive evolution of plant disease-resistance genes by retroduplication.</title>
        <authorList>
            <person name="Kim S."/>
            <person name="Park J."/>
            <person name="Yeom S.I."/>
            <person name="Kim Y.M."/>
            <person name="Seo E."/>
            <person name="Kim K.T."/>
            <person name="Kim M.S."/>
            <person name="Lee J.M."/>
            <person name="Cheong K."/>
            <person name="Shin H.S."/>
            <person name="Kim S.B."/>
            <person name="Han K."/>
            <person name="Lee J."/>
            <person name="Park M."/>
            <person name="Lee H.A."/>
            <person name="Lee H.Y."/>
            <person name="Lee Y."/>
            <person name="Oh S."/>
            <person name="Lee J.H."/>
            <person name="Choi E."/>
            <person name="Choi E."/>
            <person name="Lee S.E."/>
            <person name="Jeon J."/>
            <person name="Kim H."/>
            <person name="Choi G."/>
            <person name="Song H."/>
            <person name="Lee J."/>
            <person name="Lee S.C."/>
            <person name="Kwon J.K."/>
            <person name="Lee H.Y."/>
            <person name="Koo N."/>
            <person name="Hong Y."/>
            <person name="Kim R.W."/>
            <person name="Kang W.H."/>
            <person name="Huh J.H."/>
            <person name="Kang B.C."/>
            <person name="Yang T.J."/>
            <person name="Lee Y.H."/>
            <person name="Bennetzen J.L."/>
            <person name="Choi D."/>
        </authorList>
    </citation>
    <scope>NUCLEOTIDE SEQUENCE [LARGE SCALE GENOMIC DNA]</scope>
    <source>
        <strain evidence="21">cv. CM334</strain>
    </source>
</reference>
<gene>
    <name evidence="20" type="ORF">T459_20357</name>
</gene>
<evidence type="ECO:0000256" key="2">
    <source>
        <dbReference type="ARBA" id="ARBA00012513"/>
    </source>
</evidence>
<keyword evidence="4" id="KW-0597">Phosphoprotein</keyword>
<keyword evidence="16" id="KW-0325">Glycoprotein</keyword>
<evidence type="ECO:0000256" key="8">
    <source>
        <dbReference type="ARBA" id="ARBA00022734"/>
    </source>
</evidence>
<dbReference type="EC" id="2.7.11.1" evidence="2"/>
<keyword evidence="21" id="KW-1185">Reference proteome</keyword>
<keyword evidence="10" id="KW-0418">Kinase</keyword>
<keyword evidence="3" id="KW-0723">Serine/threonine-protein kinase</keyword>
<evidence type="ECO:0000256" key="3">
    <source>
        <dbReference type="ARBA" id="ARBA00022527"/>
    </source>
</evidence>
<evidence type="ECO:0000256" key="5">
    <source>
        <dbReference type="ARBA" id="ARBA00022679"/>
    </source>
</evidence>
<keyword evidence="7" id="KW-0732">Signal</keyword>
<dbReference type="SUPFAM" id="SSF56112">
    <property type="entry name" value="Protein kinase-like (PK-like)"/>
    <property type="match status" value="1"/>
</dbReference>
<evidence type="ECO:0000256" key="18">
    <source>
        <dbReference type="ARBA" id="ARBA00048679"/>
    </source>
</evidence>
<evidence type="ECO:0000313" key="20">
    <source>
        <dbReference type="EMBL" id="PHT76835.1"/>
    </source>
</evidence>
<evidence type="ECO:0000259" key="19">
    <source>
        <dbReference type="PROSITE" id="PS50011"/>
    </source>
</evidence>
<protein>
    <recommendedName>
        <fullName evidence="2">non-specific serine/threonine protein kinase</fullName>
        <ecNumber evidence="2">2.7.11.1</ecNumber>
    </recommendedName>
</protein>
<evidence type="ECO:0000256" key="11">
    <source>
        <dbReference type="ARBA" id="ARBA00022840"/>
    </source>
</evidence>
<dbReference type="Pfam" id="PF00069">
    <property type="entry name" value="Pkinase"/>
    <property type="match status" value="1"/>
</dbReference>
<evidence type="ECO:0000256" key="17">
    <source>
        <dbReference type="ARBA" id="ARBA00047899"/>
    </source>
</evidence>
<keyword evidence="13" id="KW-0472">Membrane</keyword>
<dbReference type="InterPro" id="IPR011009">
    <property type="entry name" value="Kinase-like_dom_sf"/>
</dbReference>
<evidence type="ECO:0000256" key="4">
    <source>
        <dbReference type="ARBA" id="ARBA00022553"/>
    </source>
</evidence>
<dbReference type="FunFam" id="1.10.510.10:FF:000248">
    <property type="entry name" value="S-receptor-like kinase 5"/>
    <property type="match status" value="1"/>
</dbReference>
<dbReference type="OMA" id="PLRICNI"/>
<evidence type="ECO:0000256" key="16">
    <source>
        <dbReference type="ARBA" id="ARBA00023180"/>
    </source>
</evidence>
<keyword evidence="11" id="KW-0067">ATP-binding</keyword>
<keyword evidence="14" id="KW-1015">Disulfide bond</keyword>
<keyword evidence="15" id="KW-0675">Receptor</keyword>
<evidence type="ECO:0000256" key="10">
    <source>
        <dbReference type="ARBA" id="ARBA00022777"/>
    </source>
</evidence>
<evidence type="ECO:0000313" key="21">
    <source>
        <dbReference type="Proteomes" id="UP000222542"/>
    </source>
</evidence>
<sequence>MLANDFDLVFSLFKRLGKGPKCPFNICTKLEKLNWEPNFWGPRDEPLIAMAHWKLTNGNLGATAMRSHRVNPLKQEQILDWNCRKKIIEDVAKGLAYLHEECRQKILHLDIKPPNILLDEKHNAKLSDFGLTKLIDWNQSQVMTMMRGTPGYLAPEWLSGVITEKVDTYNFGIVILEILSGRRHFEASETEEKRIMLNLFRKKAEEGKLVDLIDKQSEDMQFYKQEVIKTMQIVAWCLQSDYTMRPSMSMVVKTMEGVLDVEKDLDYSFKP</sequence>
<dbReference type="Gene3D" id="1.10.510.10">
    <property type="entry name" value="Transferase(Phosphotransferase) domain 1"/>
    <property type="match status" value="1"/>
</dbReference>
<dbReference type="PROSITE" id="PS50011">
    <property type="entry name" value="PROTEIN_KINASE_DOM"/>
    <property type="match status" value="1"/>
</dbReference>
<comment type="catalytic activity">
    <reaction evidence="18">
        <text>L-seryl-[protein] + ATP = O-phospho-L-seryl-[protein] + ADP + H(+)</text>
        <dbReference type="Rhea" id="RHEA:17989"/>
        <dbReference type="Rhea" id="RHEA-COMP:9863"/>
        <dbReference type="Rhea" id="RHEA-COMP:11604"/>
        <dbReference type="ChEBI" id="CHEBI:15378"/>
        <dbReference type="ChEBI" id="CHEBI:29999"/>
        <dbReference type="ChEBI" id="CHEBI:30616"/>
        <dbReference type="ChEBI" id="CHEBI:83421"/>
        <dbReference type="ChEBI" id="CHEBI:456216"/>
        <dbReference type="EC" id="2.7.11.1"/>
    </reaction>
</comment>
<dbReference type="InterPro" id="IPR000719">
    <property type="entry name" value="Prot_kinase_dom"/>
</dbReference>
<dbReference type="GO" id="GO:0004674">
    <property type="term" value="F:protein serine/threonine kinase activity"/>
    <property type="evidence" value="ECO:0007669"/>
    <property type="project" value="UniProtKB-KW"/>
</dbReference>
<evidence type="ECO:0000256" key="12">
    <source>
        <dbReference type="ARBA" id="ARBA00022989"/>
    </source>
</evidence>